<dbReference type="PROSITE" id="PS00022">
    <property type="entry name" value="EGF_1"/>
    <property type="match status" value="7"/>
</dbReference>
<dbReference type="InterPro" id="IPR001774">
    <property type="entry name" value="DSL"/>
</dbReference>
<dbReference type="Pfam" id="PF01414">
    <property type="entry name" value="DSL"/>
    <property type="match status" value="1"/>
</dbReference>
<evidence type="ECO:0000256" key="8">
    <source>
        <dbReference type="PROSITE-ProRule" id="PRU00076"/>
    </source>
</evidence>
<dbReference type="SMART" id="SM00051">
    <property type="entry name" value="DSL"/>
    <property type="match status" value="1"/>
</dbReference>
<dbReference type="PANTHER" id="PTHR24049:SF22">
    <property type="entry name" value="DROSOPHILA CRUMBS HOMOLOG"/>
    <property type="match status" value="1"/>
</dbReference>
<dbReference type="InterPro" id="IPR001881">
    <property type="entry name" value="EGF-like_Ca-bd_dom"/>
</dbReference>
<evidence type="ECO:0000256" key="4">
    <source>
        <dbReference type="ARBA" id="ARBA00022737"/>
    </source>
</evidence>
<sequence>MVQWLIIILVYDFAMLKLSLSEVTLSLRLLHYKNRNGLTYENRPCDTRLEHDINRDGRCDTGFLFCLVHLPFQNPHNCTLGDHFTGFVGGDDIHFINIDQQLQRRSILSINKKRQRSSLISLWFQPTIYFHFNYPKTGIGLIVEVFDIDDNNNQTIHDSIDFYGRTLTDLKLYRSVELAQPQRIYLRSLFGTYTNLTVDFLLYCSPNYYGNDCEIFCSPNEQGYECDLNTGQKICKHGYFGQDCLSDVRACEDQPCVNNGTCVVYLRSYLCQCQKGFTGRSCEIAIKTIDHICNRATCIHGDCTRDGHCICHIGWTSKNCNRRFIKESGCASRPCLHNSTCENLIGTNQLSTYRCHCRIGYIGRNCEVAIVTSCERKPCIHGQCLKIDLYTEICICEENWTGIDCSQALFIPATITQLADSTRTFDTVTRIPSVPITAIKPMKNLTLTPLTDDLRDYLDWLNEYYAINRLTNSYQSITTSATFHKNNYSPCSSAPCHHNSTCVIQSEHSFQCLCSPSFIGVYCEIEILNIAHFQTNPCQNSPCQHQSICVTKSNHDVQCICRPHYTGKYCQNPPPFKPPSSNRQCTRICRNGGICLIDESNKELCICKSSYTGFYCELSKNSSCNIDPCISNPCLSNGTCRSIISSINYTCSCLEQYTGDRCEFYIESDSTYVLSRDIALNYDENNAKNSTDLWPLAIVFGYVFSLMLVFIIIWFLWYGLTIRPQSYFRSDIPYGERTTDRYQPYRLGVSNPLFFINQEYNSNPISKPFSN</sequence>
<dbReference type="GO" id="GO:0030154">
    <property type="term" value="P:cell differentiation"/>
    <property type="evidence" value="ECO:0007669"/>
    <property type="project" value="UniProtKB-KW"/>
</dbReference>
<reference evidence="13" key="1">
    <citation type="submission" date="2021-02" db="EMBL/GenBank/DDBJ databases">
        <authorList>
            <person name="Nowell W R."/>
        </authorList>
    </citation>
    <scope>NUCLEOTIDE SEQUENCE</scope>
</reference>
<gene>
    <name evidence="12" type="ORF">RFH988_LOCUS9786</name>
    <name evidence="13" type="ORF">SEV965_LOCUS9316</name>
    <name evidence="14" type="ORF">ZHD862_LOCUS12688</name>
</gene>
<evidence type="ECO:0000259" key="11">
    <source>
        <dbReference type="PROSITE" id="PS50026"/>
    </source>
</evidence>
<dbReference type="GO" id="GO:0045197">
    <property type="term" value="P:establishment or maintenance of epithelial cell apical/basal polarity"/>
    <property type="evidence" value="ECO:0007669"/>
    <property type="project" value="TreeGrafter"/>
</dbReference>
<dbReference type="Proteomes" id="UP000663864">
    <property type="component" value="Unassembled WGS sequence"/>
</dbReference>
<dbReference type="OrthoDB" id="283575at2759"/>
<dbReference type="SUPFAM" id="SSF57196">
    <property type="entry name" value="EGF/Laminin"/>
    <property type="match status" value="7"/>
</dbReference>
<keyword evidence="9" id="KW-0472">Membrane</keyword>
<dbReference type="Proteomes" id="UP000663882">
    <property type="component" value="Unassembled WGS sequence"/>
</dbReference>
<comment type="caution">
    <text evidence="8">Lacks conserved residue(s) required for the propagation of feature annotation.</text>
</comment>
<dbReference type="PANTHER" id="PTHR24049">
    <property type="entry name" value="CRUMBS FAMILY MEMBER"/>
    <property type="match status" value="1"/>
</dbReference>
<keyword evidence="7" id="KW-0325">Glycoprotein</keyword>
<dbReference type="Pfam" id="PF00008">
    <property type="entry name" value="EGF"/>
    <property type="match status" value="5"/>
</dbReference>
<keyword evidence="5" id="KW-0221">Differentiation</keyword>
<dbReference type="Gene3D" id="2.10.25.140">
    <property type="match status" value="1"/>
</dbReference>
<evidence type="ECO:0000256" key="5">
    <source>
        <dbReference type="ARBA" id="ARBA00022782"/>
    </source>
</evidence>
<feature type="disulfide bond" evidence="8">
    <location>
        <begin position="634"/>
        <end position="651"/>
    </location>
</feature>
<dbReference type="Gene3D" id="2.10.25.10">
    <property type="entry name" value="Laminin"/>
    <property type="match status" value="7"/>
</dbReference>
<organism evidence="13 15">
    <name type="scientific">Rotaria sordida</name>
    <dbReference type="NCBI Taxonomy" id="392033"/>
    <lineage>
        <taxon>Eukaryota</taxon>
        <taxon>Metazoa</taxon>
        <taxon>Spiralia</taxon>
        <taxon>Gnathifera</taxon>
        <taxon>Rotifera</taxon>
        <taxon>Eurotatoria</taxon>
        <taxon>Bdelloidea</taxon>
        <taxon>Philodinida</taxon>
        <taxon>Philodinidae</taxon>
        <taxon>Rotaria</taxon>
    </lineage>
</organism>
<evidence type="ECO:0000313" key="12">
    <source>
        <dbReference type="EMBL" id="CAF0917000.1"/>
    </source>
</evidence>
<protein>
    <recommendedName>
        <fullName evidence="11">EGF-like domain-containing protein</fullName>
    </recommendedName>
</protein>
<keyword evidence="1" id="KW-0217">Developmental protein</keyword>
<proteinExistence type="predicted"/>
<evidence type="ECO:0000313" key="13">
    <source>
        <dbReference type="EMBL" id="CAF0972426.1"/>
    </source>
</evidence>
<dbReference type="EMBL" id="CAJNOU010000361">
    <property type="protein sequence ID" value="CAF0972426.1"/>
    <property type="molecule type" value="Genomic_DNA"/>
</dbReference>
<dbReference type="PROSITE" id="PS50026">
    <property type="entry name" value="EGF_3"/>
    <property type="match status" value="6"/>
</dbReference>
<feature type="disulfide bond" evidence="8">
    <location>
        <begin position="561"/>
        <end position="570"/>
    </location>
</feature>
<keyword evidence="6 8" id="KW-1015">Disulfide bond</keyword>
<feature type="disulfide bond" evidence="8">
    <location>
        <begin position="585"/>
        <end position="595"/>
    </location>
</feature>
<evidence type="ECO:0000256" key="3">
    <source>
        <dbReference type="ARBA" id="ARBA00022729"/>
    </source>
</evidence>
<evidence type="ECO:0000256" key="10">
    <source>
        <dbReference type="SAM" id="SignalP"/>
    </source>
</evidence>
<feature type="disulfide bond" evidence="8">
    <location>
        <begin position="653"/>
        <end position="662"/>
    </location>
</feature>
<keyword evidence="4" id="KW-0677">Repeat</keyword>
<evidence type="ECO:0000313" key="14">
    <source>
        <dbReference type="EMBL" id="CAF1004197.1"/>
    </source>
</evidence>
<dbReference type="FunFam" id="2.10.25.10:FF:000321">
    <property type="entry name" value="Protein delta homolog 1"/>
    <property type="match status" value="1"/>
</dbReference>
<keyword evidence="9" id="KW-1133">Transmembrane helix</keyword>
<dbReference type="GO" id="GO:0007154">
    <property type="term" value="P:cell communication"/>
    <property type="evidence" value="ECO:0007669"/>
    <property type="project" value="InterPro"/>
</dbReference>
<accession>A0A814EQP8</accession>
<dbReference type="FunFam" id="2.10.25.10:FF:000012">
    <property type="entry name" value="Delta-like protein"/>
    <property type="match status" value="1"/>
</dbReference>
<dbReference type="EMBL" id="CAJNOT010000505">
    <property type="protein sequence ID" value="CAF1004197.1"/>
    <property type="molecule type" value="Genomic_DNA"/>
</dbReference>
<dbReference type="EMBL" id="CAJNOO010000354">
    <property type="protein sequence ID" value="CAF0917000.1"/>
    <property type="molecule type" value="Genomic_DNA"/>
</dbReference>
<dbReference type="GO" id="GO:0005886">
    <property type="term" value="C:plasma membrane"/>
    <property type="evidence" value="ECO:0007669"/>
    <property type="project" value="TreeGrafter"/>
</dbReference>
<evidence type="ECO:0000256" key="9">
    <source>
        <dbReference type="SAM" id="Phobius"/>
    </source>
</evidence>
<evidence type="ECO:0000313" key="15">
    <source>
        <dbReference type="Proteomes" id="UP000663889"/>
    </source>
</evidence>
<feature type="disulfide bond" evidence="8">
    <location>
        <begin position="607"/>
        <end position="616"/>
    </location>
</feature>
<dbReference type="GO" id="GO:0005509">
    <property type="term" value="F:calcium ion binding"/>
    <property type="evidence" value="ECO:0007669"/>
    <property type="project" value="InterPro"/>
</dbReference>
<dbReference type="CDD" id="cd00054">
    <property type="entry name" value="EGF_CA"/>
    <property type="match status" value="3"/>
</dbReference>
<dbReference type="GO" id="GO:0007157">
    <property type="term" value="P:heterophilic cell-cell adhesion via plasma membrane cell adhesion molecules"/>
    <property type="evidence" value="ECO:0007669"/>
    <property type="project" value="TreeGrafter"/>
</dbReference>
<feature type="transmembrane region" description="Helical" evidence="9">
    <location>
        <begin position="693"/>
        <end position="720"/>
    </location>
</feature>
<dbReference type="Proteomes" id="UP000663889">
    <property type="component" value="Unassembled WGS sequence"/>
</dbReference>
<feature type="domain" description="EGF-like" evidence="11">
    <location>
        <begin position="326"/>
        <end position="367"/>
    </location>
</feature>
<feature type="domain" description="EGF-like" evidence="11">
    <location>
        <begin position="625"/>
        <end position="663"/>
    </location>
</feature>
<keyword evidence="9" id="KW-0812">Transmembrane</keyword>
<dbReference type="SMART" id="SM00179">
    <property type="entry name" value="EGF_CA"/>
    <property type="match status" value="4"/>
</dbReference>
<evidence type="ECO:0000256" key="1">
    <source>
        <dbReference type="ARBA" id="ARBA00022473"/>
    </source>
</evidence>
<feature type="domain" description="EGF-like" evidence="11">
    <location>
        <begin position="581"/>
        <end position="617"/>
    </location>
</feature>
<dbReference type="PROSITE" id="PS01186">
    <property type="entry name" value="EGF_2"/>
    <property type="match status" value="2"/>
</dbReference>
<evidence type="ECO:0000256" key="2">
    <source>
        <dbReference type="ARBA" id="ARBA00022536"/>
    </source>
</evidence>
<feature type="domain" description="EGF-like" evidence="11">
    <location>
        <begin position="534"/>
        <end position="571"/>
    </location>
</feature>
<feature type="chain" id="PRO_5036224300" description="EGF-like domain-containing protein" evidence="10">
    <location>
        <begin position="22"/>
        <end position="771"/>
    </location>
</feature>
<feature type="disulfide bond" evidence="8">
    <location>
        <begin position="357"/>
        <end position="366"/>
    </location>
</feature>
<feature type="signal peptide" evidence="10">
    <location>
        <begin position="1"/>
        <end position="21"/>
    </location>
</feature>
<comment type="caution">
    <text evidence="13">The sequence shown here is derived from an EMBL/GenBank/DDBJ whole genome shotgun (WGS) entry which is preliminary data.</text>
</comment>
<feature type="disulfide bond" evidence="8">
    <location>
        <begin position="273"/>
        <end position="282"/>
    </location>
</feature>
<dbReference type="AlphaFoldDB" id="A0A814EQP8"/>
<dbReference type="InterPro" id="IPR051022">
    <property type="entry name" value="Notch_Cell-Fate_Det"/>
</dbReference>
<feature type="domain" description="EGF-like" evidence="11">
    <location>
        <begin position="247"/>
        <end position="283"/>
    </location>
</feature>
<feature type="domain" description="EGF-like" evidence="11">
    <location>
        <begin position="487"/>
        <end position="524"/>
    </location>
</feature>
<dbReference type="InterPro" id="IPR000742">
    <property type="entry name" value="EGF"/>
</dbReference>
<keyword evidence="3 10" id="KW-0732">Signal</keyword>
<dbReference type="GO" id="GO:0032991">
    <property type="term" value="C:protein-containing complex"/>
    <property type="evidence" value="ECO:0007669"/>
    <property type="project" value="TreeGrafter"/>
</dbReference>
<dbReference type="SMART" id="SM00181">
    <property type="entry name" value="EGF"/>
    <property type="match status" value="8"/>
</dbReference>
<keyword evidence="2 8" id="KW-0245">EGF-like domain</keyword>
<feature type="disulfide bond" evidence="8">
    <location>
        <begin position="514"/>
        <end position="523"/>
    </location>
</feature>
<evidence type="ECO:0000256" key="7">
    <source>
        <dbReference type="ARBA" id="ARBA00023180"/>
    </source>
</evidence>
<name>A0A814EQP8_9BILA</name>
<evidence type="ECO:0000256" key="6">
    <source>
        <dbReference type="ARBA" id="ARBA00023157"/>
    </source>
</evidence>